<sequence>MKGVGAVVSDVEHGARSAMLQTTRKTMLETSALPTGQDRLARSGRYRLIIVAVVVALYPSPTGSKTEKSTVSSSGKSHE</sequence>
<keyword evidence="3" id="KW-1185">Reference proteome</keyword>
<dbReference type="GeneID" id="20322254"/>
<dbReference type="CTD" id="20322254"/>
<gene>
    <name evidence="2" type="ORF">T265_08075</name>
</gene>
<dbReference type="KEGG" id="ovi:T265_08075"/>
<proteinExistence type="predicted"/>
<feature type="compositionally biased region" description="Polar residues" evidence="1">
    <location>
        <begin position="61"/>
        <end position="79"/>
    </location>
</feature>
<name>A0A074ZF27_OPIVI</name>
<accession>A0A074ZF27</accession>
<dbReference type="EMBL" id="KL596818">
    <property type="protein sequence ID" value="KER24232.1"/>
    <property type="molecule type" value="Genomic_DNA"/>
</dbReference>
<evidence type="ECO:0000313" key="2">
    <source>
        <dbReference type="EMBL" id="KER24232.1"/>
    </source>
</evidence>
<organism evidence="2 3">
    <name type="scientific">Opisthorchis viverrini</name>
    <name type="common">Southeast Asian liver fluke</name>
    <dbReference type="NCBI Taxonomy" id="6198"/>
    <lineage>
        <taxon>Eukaryota</taxon>
        <taxon>Metazoa</taxon>
        <taxon>Spiralia</taxon>
        <taxon>Lophotrochozoa</taxon>
        <taxon>Platyhelminthes</taxon>
        <taxon>Trematoda</taxon>
        <taxon>Digenea</taxon>
        <taxon>Opisthorchiida</taxon>
        <taxon>Opisthorchiata</taxon>
        <taxon>Opisthorchiidae</taxon>
        <taxon>Opisthorchis</taxon>
    </lineage>
</organism>
<dbReference type="Proteomes" id="UP000054324">
    <property type="component" value="Unassembled WGS sequence"/>
</dbReference>
<evidence type="ECO:0000256" key="1">
    <source>
        <dbReference type="SAM" id="MobiDB-lite"/>
    </source>
</evidence>
<dbReference type="RefSeq" id="XP_009172034.1">
    <property type="nucleotide sequence ID" value="XM_009173770.1"/>
</dbReference>
<feature type="region of interest" description="Disordered" evidence="1">
    <location>
        <begin position="60"/>
        <end position="79"/>
    </location>
</feature>
<protein>
    <submittedName>
        <fullName evidence="2">Uncharacterized protein</fullName>
    </submittedName>
</protein>
<evidence type="ECO:0000313" key="3">
    <source>
        <dbReference type="Proteomes" id="UP000054324"/>
    </source>
</evidence>
<dbReference type="AlphaFoldDB" id="A0A074ZF27"/>
<reference evidence="2 3" key="1">
    <citation type="submission" date="2013-11" db="EMBL/GenBank/DDBJ databases">
        <title>Opisthorchis viverrini - life in the bile duct.</title>
        <authorList>
            <person name="Young N.D."/>
            <person name="Nagarajan N."/>
            <person name="Lin S.J."/>
            <person name="Korhonen P.K."/>
            <person name="Jex A.R."/>
            <person name="Hall R.S."/>
            <person name="Safavi-Hemami H."/>
            <person name="Kaewkong W."/>
            <person name="Bertrand D."/>
            <person name="Gao S."/>
            <person name="Seet Q."/>
            <person name="Wongkham S."/>
            <person name="Teh B.T."/>
            <person name="Wongkham C."/>
            <person name="Intapan P.M."/>
            <person name="Maleewong W."/>
            <person name="Yang X."/>
            <person name="Hu M."/>
            <person name="Wang Z."/>
            <person name="Hofmann A."/>
            <person name="Sternberg P.W."/>
            <person name="Tan P."/>
            <person name="Wang J."/>
            <person name="Gasser R.B."/>
        </authorList>
    </citation>
    <scope>NUCLEOTIDE SEQUENCE [LARGE SCALE GENOMIC DNA]</scope>
</reference>